<evidence type="ECO:0000259" key="7">
    <source>
        <dbReference type="Pfam" id="PF01881"/>
    </source>
</evidence>
<dbReference type="PANTHER" id="PTHR36984">
    <property type="entry name" value="CRISPR-ASSOCIATED ENDORIBONUCLEASE CAS6 1"/>
    <property type="match status" value="1"/>
</dbReference>
<dbReference type="Gene3D" id="3.30.70.1890">
    <property type="match status" value="1"/>
</dbReference>
<dbReference type="PANTHER" id="PTHR36984:SF1">
    <property type="entry name" value="CRISPR-ASSOCIATED ENDORIBONUCLEASE CAS6 1"/>
    <property type="match status" value="1"/>
</dbReference>
<evidence type="ECO:0000256" key="3">
    <source>
        <dbReference type="ARBA" id="ARBA00023118"/>
    </source>
</evidence>
<evidence type="ECO:0000256" key="2">
    <source>
        <dbReference type="ARBA" id="ARBA00022884"/>
    </source>
</evidence>
<dbReference type="Gene3D" id="3.30.70.1900">
    <property type="match status" value="1"/>
</dbReference>
<comment type="similarity">
    <text evidence="1 4">Belongs to the CRISPR-associated protein Cas6/Cse3/CasE family.</text>
</comment>
<dbReference type="OrthoDB" id="9797488at2"/>
<protein>
    <recommendedName>
        <fullName evidence="4">CRISPR-associated endoribonuclease</fullName>
    </recommendedName>
</protein>
<keyword evidence="9" id="KW-1185">Reference proteome</keyword>
<evidence type="ECO:0000313" key="8">
    <source>
        <dbReference type="EMBL" id="RAL22721.1"/>
    </source>
</evidence>
<feature type="site" description="Transition state stabilizer" evidence="5">
    <location>
        <position position="55"/>
    </location>
</feature>
<comment type="function">
    <text evidence="4">CRISPR (clustered regularly interspaced short palindromic repeat), is an adaptive immune system that provides protection against mobile genetic elements (viruses, transposable elements and conjugative plasmids). CRISPR clusters contain sequences complementary to antecedent mobile elements and target invading nucleic acids. CRISPR clusters are transcribed and processed into CRISPR RNA (crRNA).</text>
</comment>
<dbReference type="InterPro" id="IPR049435">
    <property type="entry name" value="Cas_Cas6_C"/>
</dbReference>
<evidence type="ECO:0000313" key="9">
    <source>
        <dbReference type="Proteomes" id="UP000251213"/>
    </source>
</evidence>
<evidence type="ECO:0000256" key="5">
    <source>
        <dbReference type="PIRSR" id="PIRSR005054-1"/>
    </source>
</evidence>
<accession>A0A364K2Z8</accession>
<feature type="active site" description="Proton donor" evidence="6">
    <location>
        <position position="43"/>
    </location>
</feature>
<keyword evidence="2" id="KW-0694">RNA-binding</keyword>
<dbReference type="Proteomes" id="UP000251213">
    <property type="component" value="Unassembled WGS sequence"/>
</dbReference>
<dbReference type="GO" id="GO:0051607">
    <property type="term" value="P:defense response to virus"/>
    <property type="evidence" value="ECO:0007669"/>
    <property type="project" value="UniProtKB-KW"/>
</dbReference>
<dbReference type="NCBIfam" id="TIGR01877">
    <property type="entry name" value="cas_cas6"/>
    <property type="match status" value="1"/>
</dbReference>
<feature type="active site" description="Proton acceptor" evidence="6">
    <location>
        <position position="28"/>
    </location>
</feature>
<dbReference type="EMBL" id="QJKK01000008">
    <property type="protein sequence ID" value="RAL22721.1"/>
    <property type="molecule type" value="Genomic_DNA"/>
</dbReference>
<reference evidence="8 9" key="1">
    <citation type="submission" date="2018-06" db="EMBL/GenBank/DDBJ databases">
        <title>Thermoflavimicrobium daqus sp. nov., a thermophilic microbe isolated from Moutai-flavour Daqu.</title>
        <authorList>
            <person name="Wang X."/>
            <person name="Zhou H."/>
        </authorList>
    </citation>
    <scope>NUCLEOTIDE SEQUENCE [LARGE SCALE GENOMIC DNA]</scope>
    <source>
        <strain evidence="8 9">FBKL4.011</strain>
    </source>
</reference>
<feature type="domain" description="CRISPR associated protein Cas6 C-terminal" evidence="7">
    <location>
        <begin position="125"/>
        <end position="246"/>
    </location>
</feature>
<organism evidence="8 9">
    <name type="scientific">Thermoflavimicrobium daqui</name>
    <dbReference type="NCBI Taxonomy" id="2137476"/>
    <lineage>
        <taxon>Bacteria</taxon>
        <taxon>Bacillati</taxon>
        <taxon>Bacillota</taxon>
        <taxon>Bacilli</taxon>
        <taxon>Bacillales</taxon>
        <taxon>Thermoactinomycetaceae</taxon>
        <taxon>Thermoflavimicrobium</taxon>
    </lineage>
</organism>
<evidence type="ECO:0000256" key="4">
    <source>
        <dbReference type="PIRNR" id="PIRNR005054"/>
    </source>
</evidence>
<dbReference type="CDD" id="cd21140">
    <property type="entry name" value="Cas6_I-like"/>
    <property type="match status" value="1"/>
</dbReference>
<proteinExistence type="inferred from homology"/>
<dbReference type="GO" id="GO:0016788">
    <property type="term" value="F:hydrolase activity, acting on ester bonds"/>
    <property type="evidence" value="ECO:0007669"/>
    <property type="project" value="InterPro"/>
</dbReference>
<gene>
    <name evidence="8" type="primary">cas6</name>
    <name evidence="8" type="ORF">DL897_13750</name>
</gene>
<dbReference type="InterPro" id="IPR045747">
    <property type="entry name" value="CRISPR-assoc_prot_Cas6_N_sf"/>
</dbReference>
<sequence>MRIQMTFMVPKPTPLPYSLNYYLTSYFYRAIREVNPQLGGWLHEEGIAFRGKAYKPFLFSRPWFDSRTHLAKQMEVQGKCRIQVDSIQTEVVRSIYEGVEKLGCLHLLGEQFPLVDLRVKEAVSFTPQMTYETISPITVPVRIHDELHFCHPLESRFYDNLRYSLHNWYEMKWKEPFPDNEEIHIQLVDPASFRLERAAALVQYHGKNIKAYQLKLAIEAPVPMQQVIYEAGLGSYGSQGFGMMDVRR</sequence>
<dbReference type="GO" id="GO:0003723">
    <property type="term" value="F:RNA binding"/>
    <property type="evidence" value="ECO:0007669"/>
    <property type="project" value="UniProtKB-KW"/>
</dbReference>
<dbReference type="Pfam" id="PF01881">
    <property type="entry name" value="Cas_Cas6_C"/>
    <property type="match status" value="1"/>
</dbReference>
<dbReference type="InterPro" id="IPR010156">
    <property type="entry name" value="CRISPR-assoc_prot_Cas6"/>
</dbReference>
<evidence type="ECO:0000256" key="1">
    <source>
        <dbReference type="ARBA" id="ARBA00005937"/>
    </source>
</evidence>
<dbReference type="AlphaFoldDB" id="A0A364K2Z8"/>
<comment type="caution">
    <text evidence="8">The sequence shown here is derived from an EMBL/GenBank/DDBJ whole genome shotgun (WGS) entry which is preliminary data.</text>
</comment>
<name>A0A364K2Z8_9BACL</name>
<dbReference type="Pfam" id="PF21350">
    <property type="entry name" value="Cas6_I-A"/>
    <property type="match status" value="1"/>
</dbReference>
<reference evidence="8 9" key="2">
    <citation type="submission" date="2018-06" db="EMBL/GenBank/DDBJ databases">
        <authorList>
            <person name="Zhirakovskaya E."/>
        </authorList>
    </citation>
    <scope>NUCLEOTIDE SEQUENCE [LARGE SCALE GENOMIC DNA]</scope>
    <source>
        <strain evidence="8 9">FBKL4.011</strain>
    </source>
</reference>
<keyword evidence="3" id="KW-0051">Antiviral defense</keyword>
<dbReference type="RefSeq" id="WP_113659725.1">
    <property type="nucleotide sequence ID" value="NZ_KZ845670.1"/>
</dbReference>
<dbReference type="PIRSF" id="PIRSF005054">
    <property type="entry name" value="PF1131"/>
    <property type="match status" value="1"/>
</dbReference>
<evidence type="ECO:0000256" key="6">
    <source>
        <dbReference type="PIRSR" id="PIRSR005054-50"/>
    </source>
</evidence>